<dbReference type="Gene3D" id="3.30.565.10">
    <property type="entry name" value="Histidine kinase-like ATPase, C-terminal domain"/>
    <property type="match status" value="1"/>
</dbReference>
<dbReference type="Gene3D" id="6.10.340.10">
    <property type="match status" value="1"/>
</dbReference>
<evidence type="ECO:0000256" key="9">
    <source>
        <dbReference type="ARBA" id="ARBA00022777"/>
    </source>
</evidence>
<evidence type="ECO:0000256" key="2">
    <source>
        <dbReference type="ARBA" id="ARBA00004651"/>
    </source>
</evidence>
<dbReference type="Pfam" id="PF02518">
    <property type="entry name" value="HATPase_c"/>
    <property type="match status" value="1"/>
</dbReference>
<protein>
    <recommendedName>
        <fullName evidence="3">histidine kinase</fullName>
        <ecNumber evidence="3">2.7.13.3</ecNumber>
    </recommendedName>
</protein>
<dbReference type="RefSeq" id="WP_209845878.1">
    <property type="nucleotide sequence ID" value="NZ_CBCRVE010000002.1"/>
</dbReference>
<dbReference type="InterPro" id="IPR036890">
    <property type="entry name" value="HATPase_C_sf"/>
</dbReference>
<keyword evidence="12" id="KW-0902">Two-component regulatory system</keyword>
<keyword evidence="13 14" id="KW-0472">Membrane</keyword>
<dbReference type="CDD" id="cd00082">
    <property type="entry name" value="HisKA"/>
    <property type="match status" value="1"/>
</dbReference>
<dbReference type="SUPFAM" id="SSF158472">
    <property type="entry name" value="HAMP domain-like"/>
    <property type="match status" value="1"/>
</dbReference>
<dbReference type="Gene3D" id="1.10.287.130">
    <property type="match status" value="1"/>
</dbReference>
<keyword evidence="4" id="KW-1003">Cell membrane</keyword>
<name>A0ABS4H0U1_9BACL</name>
<comment type="subcellular location">
    <subcellularLocation>
        <location evidence="2">Cell membrane</location>
        <topology evidence="2">Multi-pass membrane protein</topology>
    </subcellularLocation>
</comment>
<feature type="transmembrane region" description="Helical" evidence="14">
    <location>
        <begin position="149"/>
        <end position="171"/>
    </location>
</feature>
<keyword evidence="6" id="KW-0808">Transferase</keyword>
<feature type="domain" description="HAMP" evidence="16">
    <location>
        <begin position="168"/>
        <end position="220"/>
    </location>
</feature>
<keyword evidence="5" id="KW-0597">Phosphoprotein</keyword>
<evidence type="ECO:0000256" key="14">
    <source>
        <dbReference type="SAM" id="Phobius"/>
    </source>
</evidence>
<feature type="domain" description="Histidine kinase" evidence="15">
    <location>
        <begin position="228"/>
        <end position="436"/>
    </location>
</feature>
<dbReference type="Pfam" id="PF00512">
    <property type="entry name" value="HisKA"/>
    <property type="match status" value="1"/>
</dbReference>
<evidence type="ECO:0000256" key="7">
    <source>
        <dbReference type="ARBA" id="ARBA00022692"/>
    </source>
</evidence>
<dbReference type="SUPFAM" id="SSF55874">
    <property type="entry name" value="ATPase domain of HSP90 chaperone/DNA topoisomerase II/histidine kinase"/>
    <property type="match status" value="1"/>
</dbReference>
<comment type="catalytic activity">
    <reaction evidence="1">
        <text>ATP + protein L-histidine = ADP + protein N-phospho-L-histidine.</text>
        <dbReference type="EC" id="2.7.13.3"/>
    </reaction>
</comment>
<dbReference type="SMART" id="SM00387">
    <property type="entry name" value="HATPase_c"/>
    <property type="match status" value="1"/>
</dbReference>
<dbReference type="EMBL" id="JAGGKP010000001">
    <property type="protein sequence ID" value="MBP1936101.1"/>
    <property type="molecule type" value="Genomic_DNA"/>
</dbReference>
<gene>
    <name evidence="17" type="ORF">J2Z20_000962</name>
</gene>
<evidence type="ECO:0000256" key="1">
    <source>
        <dbReference type="ARBA" id="ARBA00000085"/>
    </source>
</evidence>
<evidence type="ECO:0000313" key="17">
    <source>
        <dbReference type="EMBL" id="MBP1936101.1"/>
    </source>
</evidence>
<evidence type="ECO:0000256" key="4">
    <source>
        <dbReference type="ARBA" id="ARBA00022475"/>
    </source>
</evidence>
<dbReference type="GO" id="GO:0016301">
    <property type="term" value="F:kinase activity"/>
    <property type="evidence" value="ECO:0007669"/>
    <property type="project" value="UniProtKB-KW"/>
</dbReference>
<dbReference type="InterPro" id="IPR003660">
    <property type="entry name" value="HAMP_dom"/>
</dbReference>
<keyword evidence="18" id="KW-1185">Reference proteome</keyword>
<dbReference type="PANTHER" id="PTHR45528:SF1">
    <property type="entry name" value="SENSOR HISTIDINE KINASE CPXA"/>
    <property type="match status" value="1"/>
</dbReference>
<organism evidence="17 18">
    <name type="scientific">Paenibacillus sediminis</name>
    <dbReference type="NCBI Taxonomy" id="664909"/>
    <lineage>
        <taxon>Bacteria</taxon>
        <taxon>Bacillati</taxon>
        <taxon>Bacillota</taxon>
        <taxon>Bacilli</taxon>
        <taxon>Bacillales</taxon>
        <taxon>Paenibacillaceae</taxon>
        <taxon>Paenibacillus</taxon>
    </lineage>
</organism>
<evidence type="ECO:0000259" key="15">
    <source>
        <dbReference type="PROSITE" id="PS50109"/>
    </source>
</evidence>
<keyword evidence="7 14" id="KW-0812">Transmembrane</keyword>
<dbReference type="PRINTS" id="PR00344">
    <property type="entry name" value="BCTRLSENSOR"/>
</dbReference>
<evidence type="ECO:0000256" key="11">
    <source>
        <dbReference type="ARBA" id="ARBA00022989"/>
    </source>
</evidence>
<dbReference type="PROSITE" id="PS50109">
    <property type="entry name" value="HIS_KIN"/>
    <property type="match status" value="1"/>
</dbReference>
<dbReference type="InterPro" id="IPR003594">
    <property type="entry name" value="HATPase_dom"/>
</dbReference>
<dbReference type="PANTHER" id="PTHR45528">
    <property type="entry name" value="SENSOR HISTIDINE KINASE CPXA"/>
    <property type="match status" value="1"/>
</dbReference>
<keyword evidence="9 17" id="KW-0418">Kinase</keyword>
<accession>A0ABS4H0U1</accession>
<dbReference type="SMART" id="SM00388">
    <property type="entry name" value="HisKA"/>
    <property type="match status" value="1"/>
</dbReference>
<proteinExistence type="predicted"/>
<evidence type="ECO:0000259" key="16">
    <source>
        <dbReference type="PROSITE" id="PS50885"/>
    </source>
</evidence>
<evidence type="ECO:0000256" key="8">
    <source>
        <dbReference type="ARBA" id="ARBA00022741"/>
    </source>
</evidence>
<dbReference type="CDD" id="cd00075">
    <property type="entry name" value="HATPase"/>
    <property type="match status" value="1"/>
</dbReference>
<sequence>MNNVILILTILIVTSLSFHAFSERYLINEAKRQMKADAEAIALSFKGTDVLSNHVVAERMVKRAKLKLVGQAITSQIIITDRNNKILYTNADKSEIRALLGLNENNNKSYLVERRRIQSENGQLLGNMLLAIQIKDVNGLNRLLRGAQLASLLIGGLIAIAMGYVLGGTITKPIHHLAKGMRNFSVKKKMPQITVHTQDEIRDLAESFTEMASKLQMNDRMQTEFLQNASHELKTPLMTIQGNAEAIKDGLVQGIEAEQSLDLIVSECQRLKGVVDELIYMTRLEHSSDQLHFEVMKIGDVIGDALNLVQGLADQRSIDLILNGDLQAEGQFDREKLIRVFLNIVGNGIRYAKSSVRLNVTASSNQVEIICMDDGRGFAPGEEQKVFGRFYKGEQGGTGIGLAIAKAIIEAHGGTIEARRGTPSGAVFRLSIPLRSDRNKGEY</sequence>
<comment type="caution">
    <text evidence="17">The sequence shown here is derived from an EMBL/GenBank/DDBJ whole genome shotgun (WGS) entry which is preliminary data.</text>
</comment>
<dbReference type="EC" id="2.7.13.3" evidence="3"/>
<dbReference type="InterPro" id="IPR003661">
    <property type="entry name" value="HisK_dim/P_dom"/>
</dbReference>
<keyword evidence="11 14" id="KW-1133">Transmembrane helix</keyword>
<dbReference type="InterPro" id="IPR050398">
    <property type="entry name" value="HssS/ArlS-like"/>
</dbReference>
<dbReference type="SMART" id="SM00304">
    <property type="entry name" value="HAMP"/>
    <property type="match status" value="1"/>
</dbReference>
<dbReference type="PROSITE" id="PS50885">
    <property type="entry name" value="HAMP"/>
    <property type="match status" value="1"/>
</dbReference>
<dbReference type="Pfam" id="PF00672">
    <property type="entry name" value="HAMP"/>
    <property type="match status" value="1"/>
</dbReference>
<dbReference type="InterPro" id="IPR004358">
    <property type="entry name" value="Sig_transdc_His_kin-like_C"/>
</dbReference>
<evidence type="ECO:0000256" key="12">
    <source>
        <dbReference type="ARBA" id="ARBA00023012"/>
    </source>
</evidence>
<dbReference type="InterPro" id="IPR036097">
    <property type="entry name" value="HisK_dim/P_sf"/>
</dbReference>
<dbReference type="Proteomes" id="UP001519273">
    <property type="component" value="Unassembled WGS sequence"/>
</dbReference>
<dbReference type="InterPro" id="IPR005467">
    <property type="entry name" value="His_kinase_dom"/>
</dbReference>
<reference evidence="17 18" key="1">
    <citation type="submission" date="2021-03" db="EMBL/GenBank/DDBJ databases">
        <title>Genomic Encyclopedia of Type Strains, Phase IV (KMG-IV): sequencing the most valuable type-strain genomes for metagenomic binning, comparative biology and taxonomic classification.</title>
        <authorList>
            <person name="Goeker M."/>
        </authorList>
    </citation>
    <scope>NUCLEOTIDE SEQUENCE [LARGE SCALE GENOMIC DNA]</scope>
    <source>
        <strain evidence="17 18">DSM 23491</strain>
    </source>
</reference>
<evidence type="ECO:0000313" key="18">
    <source>
        <dbReference type="Proteomes" id="UP001519273"/>
    </source>
</evidence>
<evidence type="ECO:0000256" key="3">
    <source>
        <dbReference type="ARBA" id="ARBA00012438"/>
    </source>
</evidence>
<evidence type="ECO:0000256" key="6">
    <source>
        <dbReference type="ARBA" id="ARBA00022679"/>
    </source>
</evidence>
<keyword evidence="10" id="KW-0067">ATP-binding</keyword>
<dbReference type="CDD" id="cd06225">
    <property type="entry name" value="HAMP"/>
    <property type="match status" value="1"/>
</dbReference>
<evidence type="ECO:0000256" key="5">
    <source>
        <dbReference type="ARBA" id="ARBA00022553"/>
    </source>
</evidence>
<evidence type="ECO:0000256" key="10">
    <source>
        <dbReference type="ARBA" id="ARBA00022840"/>
    </source>
</evidence>
<evidence type="ECO:0000256" key="13">
    <source>
        <dbReference type="ARBA" id="ARBA00023136"/>
    </source>
</evidence>
<dbReference type="SUPFAM" id="SSF47384">
    <property type="entry name" value="Homodimeric domain of signal transducing histidine kinase"/>
    <property type="match status" value="1"/>
</dbReference>
<keyword evidence="8" id="KW-0547">Nucleotide-binding</keyword>